<comment type="caution">
    <text evidence="2">The sequence shown here is derived from an EMBL/GenBank/DDBJ whole genome shotgun (WGS) entry which is preliminary data.</text>
</comment>
<dbReference type="AlphaFoldDB" id="A0A9X4AJL5"/>
<dbReference type="Pfam" id="PF07009">
    <property type="entry name" value="NusG_II"/>
    <property type="match status" value="1"/>
</dbReference>
<sequence length="138" mass="15295">MNAYFHMIKRWDAIIIIALVLLSFLPLAIFSYQQTKVDQTNANLVAVITVDNEEIERITLTGNTESHTFDITASDGDTNTIEIKNNQIRIKAATCPDQVCVRTGFIAKAGETIVCLPHKLVIEIQTESGETDDIIISS</sequence>
<keyword evidence="1" id="KW-1133">Transmembrane helix</keyword>
<evidence type="ECO:0000313" key="3">
    <source>
        <dbReference type="Proteomes" id="UP001145072"/>
    </source>
</evidence>
<organism evidence="2 3">
    <name type="scientific">Aquibacillus koreensis</name>
    <dbReference type="NCBI Taxonomy" id="279446"/>
    <lineage>
        <taxon>Bacteria</taxon>
        <taxon>Bacillati</taxon>
        <taxon>Bacillota</taxon>
        <taxon>Bacilli</taxon>
        <taxon>Bacillales</taxon>
        <taxon>Bacillaceae</taxon>
        <taxon>Aquibacillus</taxon>
    </lineage>
</organism>
<dbReference type="InterPro" id="IPR038690">
    <property type="entry name" value="NusG_2_sf"/>
</dbReference>
<dbReference type="Gene3D" id="2.60.320.10">
    <property type="entry name" value="N-utilization substance G protein NusG, insert domain"/>
    <property type="match status" value="1"/>
</dbReference>
<dbReference type="CDD" id="cd09911">
    <property type="entry name" value="Lin0431_like"/>
    <property type="match status" value="1"/>
</dbReference>
<name>A0A9X4AJL5_9BACI</name>
<keyword evidence="1" id="KW-0812">Transmembrane</keyword>
<evidence type="ECO:0000256" key="1">
    <source>
        <dbReference type="SAM" id="Phobius"/>
    </source>
</evidence>
<proteinExistence type="predicted"/>
<accession>A0A9X4AJL5</accession>
<protein>
    <submittedName>
        <fullName evidence="2">NusG domain II-containing protein</fullName>
    </submittedName>
</protein>
<feature type="transmembrane region" description="Helical" evidence="1">
    <location>
        <begin position="12"/>
        <end position="32"/>
    </location>
</feature>
<dbReference type="EMBL" id="JAMQJZ010000020">
    <property type="protein sequence ID" value="MDC3422377.1"/>
    <property type="molecule type" value="Genomic_DNA"/>
</dbReference>
<evidence type="ECO:0000313" key="2">
    <source>
        <dbReference type="EMBL" id="MDC3422377.1"/>
    </source>
</evidence>
<keyword evidence="1" id="KW-0472">Membrane</keyword>
<reference evidence="2" key="1">
    <citation type="submission" date="2022-06" db="EMBL/GenBank/DDBJ databases">
        <title>Aquibacillus sp. a new bacterium isolated from soil saline samples.</title>
        <authorList>
            <person name="Galisteo C."/>
            <person name="De La Haba R."/>
            <person name="Sanchez-Porro C."/>
            <person name="Ventosa A."/>
        </authorList>
    </citation>
    <scope>NUCLEOTIDE SEQUENCE</scope>
    <source>
        <strain evidence="2">JCM 12387</strain>
    </source>
</reference>
<keyword evidence="3" id="KW-1185">Reference proteome</keyword>
<dbReference type="RefSeq" id="WP_259865787.1">
    <property type="nucleotide sequence ID" value="NZ_JAMQJZ010000020.1"/>
</dbReference>
<gene>
    <name evidence="2" type="ORF">NC661_18660</name>
</gene>
<dbReference type="Proteomes" id="UP001145072">
    <property type="component" value="Unassembled WGS sequence"/>
</dbReference>